<accession>A0A7Y6I654</accession>
<feature type="region of interest" description="Disordered" evidence="1">
    <location>
        <begin position="113"/>
        <end position="146"/>
    </location>
</feature>
<evidence type="ECO:0000313" key="3">
    <source>
        <dbReference type="Proteomes" id="UP000586042"/>
    </source>
</evidence>
<evidence type="ECO:0000256" key="1">
    <source>
        <dbReference type="SAM" id="MobiDB-lite"/>
    </source>
</evidence>
<sequence>MTRALIVSGHLIDMPDRRPPRFPQSVAGRVAAEMDAVFGEWGIGPGTTVVCGGARGADLIGAELALRRGARVVVCLALPPEDFVRESVDMPGPAGAEWRERFAAVTARAQVLPPPDAHARPNAEWGAGAHSTAAPDAQAGARSTAAPDVQAEALQGAGVHAEADADAGAAPGAGVHTEVDAQAGSGTGARVGAEVDARVFARANARMVETARALDPGPRAVVVWDGRAGDGPGGTGDLVARLGYDPADPRLRVIDPTTLRP</sequence>
<evidence type="ECO:0000313" key="2">
    <source>
        <dbReference type="EMBL" id="NUW32400.1"/>
    </source>
</evidence>
<gene>
    <name evidence="2" type="ORF">HTZ77_13305</name>
</gene>
<dbReference type="EMBL" id="JABWGN010000005">
    <property type="protein sequence ID" value="NUW32400.1"/>
    <property type="molecule type" value="Genomic_DNA"/>
</dbReference>
<dbReference type="AlphaFoldDB" id="A0A7Y6I654"/>
<reference evidence="2 3" key="1">
    <citation type="submission" date="2020-06" db="EMBL/GenBank/DDBJ databases">
        <title>Nonomuraea sp. SMC257, a novel actinomycete isolated from soil.</title>
        <authorList>
            <person name="Chanama M."/>
        </authorList>
    </citation>
    <scope>NUCLEOTIDE SEQUENCE [LARGE SCALE GENOMIC DNA]</scope>
    <source>
        <strain evidence="2 3">SMC257</strain>
    </source>
</reference>
<dbReference type="Proteomes" id="UP000586042">
    <property type="component" value="Unassembled WGS sequence"/>
</dbReference>
<name>A0A7Y6I654_9ACTN</name>
<organism evidence="2 3">
    <name type="scientific">Nonomuraea montanisoli</name>
    <dbReference type="NCBI Taxonomy" id="2741721"/>
    <lineage>
        <taxon>Bacteria</taxon>
        <taxon>Bacillati</taxon>
        <taxon>Actinomycetota</taxon>
        <taxon>Actinomycetes</taxon>
        <taxon>Streptosporangiales</taxon>
        <taxon>Streptosporangiaceae</taxon>
        <taxon>Nonomuraea</taxon>
    </lineage>
</organism>
<proteinExistence type="predicted"/>
<comment type="caution">
    <text evidence="2">The sequence shown here is derived from an EMBL/GenBank/DDBJ whole genome shotgun (WGS) entry which is preliminary data.</text>
</comment>
<dbReference type="RefSeq" id="WP_175589860.1">
    <property type="nucleotide sequence ID" value="NZ_JABWGN010000005.1"/>
</dbReference>
<protein>
    <submittedName>
        <fullName evidence="2">Uncharacterized protein</fullName>
    </submittedName>
</protein>
<keyword evidence="3" id="KW-1185">Reference proteome</keyword>